<feature type="transmembrane region" description="Helical" evidence="1">
    <location>
        <begin position="111"/>
        <end position="132"/>
    </location>
</feature>
<dbReference type="AlphaFoldDB" id="A0A177NQR8"/>
<keyword evidence="1" id="KW-0812">Transmembrane</keyword>
<reference evidence="2 3" key="1">
    <citation type="submission" date="2016-03" db="EMBL/GenBank/DDBJ databases">
        <authorList>
            <person name="Ploux O."/>
        </authorList>
    </citation>
    <scope>NUCLEOTIDE SEQUENCE [LARGE SCALE GENOMIC DNA]</scope>
    <source>
        <strain evidence="2 3">R-45370</strain>
    </source>
</reference>
<protein>
    <submittedName>
        <fullName evidence="2">Uncharacterized protein</fullName>
    </submittedName>
</protein>
<keyword evidence="3" id="KW-1185">Reference proteome</keyword>
<comment type="caution">
    <text evidence="2">The sequence shown here is derived from an EMBL/GenBank/DDBJ whole genome shotgun (WGS) entry which is preliminary data.</text>
</comment>
<sequence>MIVRATNLETGKEFESVVDKLDKDFLRSMINFDFGEHEIQRVINNLNVSADVKALLFKMTKVTMKVGDIVLKIGMKIMEFVCMIYKEYPNVTFGLIFGSIAGLLIGTIPLIGAVLGAVVTPILMAFGLLMGIKEDLSNKELERKIAAANAKFNQLKTVSI</sequence>
<evidence type="ECO:0000313" key="3">
    <source>
        <dbReference type="Proteomes" id="UP000078476"/>
    </source>
</evidence>
<dbReference type="OrthoDB" id="8482023at2"/>
<dbReference type="EMBL" id="LUUI01000050">
    <property type="protein sequence ID" value="OAI20315.1"/>
    <property type="molecule type" value="Genomic_DNA"/>
</dbReference>
<name>A0A177NQR8_9GAMM</name>
<accession>A0A177NQR8</accession>
<proteinExistence type="predicted"/>
<evidence type="ECO:0000256" key="1">
    <source>
        <dbReference type="SAM" id="Phobius"/>
    </source>
</evidence>
<feature type="transmembrane region" description="Helical" evidence="1">
    <location>
        <begin position="88"/>
        <end position="105"/>
    </location>
</feature>
<keyword evidence="1" id="KW-0472">Membrane</keyword>
<evidence type="ECO:0000313" key="2">
    <source>
        <dbReference type="EMBL" id="OAI20315.1"/>
    </source>
</evidence>
<gene>
    <name evidence="2" type="ORF">A1359_21210</name>
</gene>
<dbReference type="Proteomes" id="UP000078476">
    <property type="component" value="Unassembled WGS sequence"/>
</dbReference>
<keyword evidence="1" id="KW-1133">Transmembrane helix</keyword>
<dbReference type="RefSeq" id="WP_066978158.1">
    <property type="nucleotide sequence ID" value="NZ_LUUI01000050.1"/>
</dbReference>
<organism evidence="2 3">
    <name type="scientific">Methylomonas lenta</name>
    <dbReference type="NCBI Taxonomy" id="980561"/>
    <lineage>
        <taxon>Bacteria</taxon>
        <taxon>Pseudomonadati</taxon>
        <taxon>Pseudomonadota</taxon>
        <taxon>Gammaproteobacteria</taxon>
        <taxon>Methylococcales</taxon>
        <taxon>Methylococcaceae</taxon>
        <taxon>Methylomonas</taxon>
    </lineage>
</organism>